<dbReference type="SUPFAM" id="SSF46894">
    <property type="entry name" value="C-terminal effector domain of the bipartite response regulators"/>
    <property type="match status" value="1"/>
</dbReference>
<dbReference type="GeneID" id="27983283"/>
<dbReference type="SMART" id="SM00421">
    <property type="entry name" value="HTH_LUXR"/>
    <property type="match status" value="1"/>
</dbReference>
<keyword evidence="2" id="KW-0238">DNA-binding</keyword>
<dbReference type="AlphaFoldDB" id="A0A173G095"/>
<dbReference type="GO" id="GO:0000160">
    <property type="term" value="P:phosphorelay signal transduction system"/>
    <property type="evidence" value="ECO:0007669"/>
    <property type="project" value="InterPro"/>
</dbReference>
<dbReference type="InterPro" id="IPR050595">
    <property type="entry name" value="Bact_response_regulator"/>
</dbReference>
<sequence length="211" mass="24113">MKKKLLIVDDDISLLNFVSIYLENKGFIVSKTNNVSYALNCMKIDKPDMVLADIMMPCLDGHKFLKILRSDSFFYTVPFIFITGKGMTSDRIYGYNLGCNAYITKPFDPDELLSIINSIFINIEKLANCQHNISKFSINNNIINNLSSMEQSILNLLVQGFMNKEIAHCLNLSVRSVEKYVSKLLHKTNTRNRTELTQFSLLHSNLIKKGE</sequence>
<protein>
    <submittedName>
        <fullName evidence="6">Hypothetical chloroplast protein 29</fullName>
    </submittedName>
</protein>
<name>A0A173G095_GASCM</name>
<evidence type="ECO:0000259" key="5">
    <source>
        <dbReference type="PROSITE" id="PS50110"/>
    </source>
</evidence>
<dbReference type="PANTHER" id="PTHR44591:SF3">
    <property type="entry name" value="RESPONSE REGULATORY DOMAIN-CONTAINING PROTEIN"/>
    <property type="match status" value="1"/>
</dbReference>
<dbReference type="InterPro" id="IPR036388">
    <property type="entry name" value="WH-like_DNA-bd_sf"/>
</dbReference>
<dbReference type="PANTHER" id="PTHR44591">
    <property type="entry name" value="STRESS RESPONSE REGULATOR PROTEIN 1"/>
    <property type="match status" value="1"/>
</dbReference>
<accession>A0A173G095</accession>
<dbReference type="PRINTS" id="PR00038">
    <property type="entry name" value="HTHLUXR"/>
</dbReference>
<dbReference type="InterPro" id="IPR011006">
    <property type="entry name" value="CheY-like_superfamily"/>
</dbReference>
<dbReference type="SMART" id="SM00448">
    <property type="entry name" value="REC"/>
    <property type="match status" value="1"/>
</dbReference>
<dbReference type="RefSeq" id="YP_009257623.1">
    <property type="nucleotide sequence ID" value="NC_030338.1"/>
</dbReference>
<dbReference type="InterPro" id="IPR001789">
    <property type="entry name" value="Sig_transdc_resp-reg_receiver"/>
</dbReference>
<gene>
    <name evidence="6" type="primary">ycf29</name>
</gene>
<dbReference type="Gene3D" id="1.10.10.10">
    <property type="entry name" value="Winged helix-like DNA-binding domain superfamily/Winged helix DNA-binding domain"/>
    <property type="match status" value="1"/>
</dbReference>
<dbReference type="CDD" id="cd06170">
    <property type="entry name" value="LuxR_C_like"/>
    <property type="match status" value="1"/>
</dbReference>
<keyword evidence="1 3" id="KW-0597">Phosphoprotein</keyword>
<dbReference type="InterPro" id="IPR016032">
    <property type="entry name" value="Sig_transdc_resp-reg_C-effctor"/>
</dbReference>
<keyword evidence="6" id="KW-0934">Plastid</keyword>
<dbReference type="EMBL" id="KU053957">
    <property type="protein sequence ID" value="ANH09706.1"/>
    <property type="molecule type" value="Genomic_DNA"/>
</dbReference>
<dbReference type="Pfam" id="PF00196">
    <property type="entry name" value="GerE"/>
    <property type="match status" value="1"/>
</dbReference>
<geneLocation type="plastid" evidence="6"/>
<dbReference type="GO" id="GO:0003677">
    <property type="term" value="F:DNA binding"/>
    <property type="evidence" value="ECO:0007669"/>
    <property type="project" value="UniProtKB-KW"/>
</dbReference>
<reference evidence="6" key="1">
    <citation type="submission" date="2015-11" db="EMBL/GenBank/DDBJ databases">
        <authorList>
            <person name="Zhang Y."/>
            <person name="Guo Z."/>
        </authorList>
    </citation>
    <scope>NUCLEOTIDE SEQUENCE</scope>
</reference>
<dbReference type="SUPFAM" id="SSF52172">
    <property type="entry name" value="CheY-like"/>
    <property type="match status" value="1"/>
</dbReference>
<evidence type="ECO:0000256" key="2">
    <source>
        <dbReference type="ARBA" id="ARBA00023125"/>
    </source>
</evidence>
<dbReference type="GO" id="GO:0006355">
    <property type="term" value="P:regulation of DNA-templated transcription"/>
    <property type="evidence" value="ECO:0007669"/>
    <property type="project" value="InterPro"/>
</dbReference>
<organism evidence="6">
    <name type="scientific">Gastroclonium compressum</name>
    <name type="common">Red alga</name>
    <name type="synonym">Coeloseira compressa</name>
    <dbReference type="NCBI Taxonomy" id="1852973"/>
    <lineage>
        <taxon>Eukaryota</taxon>
        <taxon>Rhodophyta</taxon>
        <taxon>Florideophyceae</taxon>
        <taxon>Rhodymeniophycidae</taxon>
        <taxon>Rhodymeniales</taxon>
        <taxon>Champiaceae</taxon>
        <taxon>Coeloseira</taxon>
    </lineage>
</organism>
<evidence type="ECO:0000259" key="4">
    <source>
        <dbReference type="PROSITE" id="PS50043"/>
    </source>
</evidence>
<proteinExistence type="predicted"/>
<dbReference type="Pfam" id="PF00072">
    <property type="entry name" value="Response_reg"/>
    <property type="match status" value="1"/>
</dbReference>
<dbReference type="Gene3D" id="3.40.50.2300">
    <property type="match status" value="1"/>
</dbReference>
<evidence type="ECO:0000313" key="6">
    <source>
        <dbReference type="EMBL" id="ANH09706.1"/>
    </source>
</evidence>
<dbReference type="PROSITE" id="PS50043">
    <property type="entry name" value="HTH_LUXR_2"/>
    <property type="match status" value="1"/>
</dbReference>
<evidence type="ECO:0000256" key="3">
    <source>
        <dbReference type="PROSITE-ProRule" id="PRU00169"/>
    </source>
</evidence>
<evidence type="ECO:0000256" key="1">
    <source>
        <dbReference type="ARBA" id="ARBA00022553"/>
    </source>
</evidence>
<feature type="domain" description="HTH luxR-type" evidence="4">
    <location>
        <begin position="139"/>
        <end position="204"/>
    </location>
</feature>
<dbReference type="PROSITE" id="PS50110">
    <property type="entry name" value="RESPONSE_REGULATORY"/>
    <property type="match status" value="1"/>
</dbReference>
<feature type="modified residue" description="4-aspartylphosphate" evidence="3">
    <location>
        <position position="53"/>
    </location>
</feature>
<feature type="domain" description="Response regulatory" evidence="5">
    <location>
        <begin position="4"/>
        <end position="120"/>
    </location>
</feature>
<dbReference type="InterPro" id="IPR000792">
    <property type="entry name" value="Tscrpt_reg_LuxR_C"/>
</dbReference>
<reference evidence="6" key="2">
    <citation type="submission" date="2016-06" db="EMBL/GenBank/DDBJ databases">
        <title>Genomic and phylogenetic analysis of Gastroclonium compressum supports its reinstatement to Coeloseira (Champiaceae, Rhodophyta).</title>
        <authorList>
            <person name="Kilpatrick Z."/>
            <person name="Hughey J.R."/>
        </authorList>
    </citation>
    <scope>NUCLEOTIDE SEQUENCE</scope>
</reference>